<feature type="chain" id="PRO_5047032009" description="Transporter" evidence="1">
    <location>
        <begin position="27"/>
        <end position="303"/>
    </location>
</feature>
<dbReference type="RefSeq" id="WP_404605092.1">
    <property type="nucleotide sequence ID" value="NZ_JBIYDN010000003.1"/>
</dbReference>
<gene>
    <name evidence="2" type="ORF">ABH943_001315</name>
</gene>
<reference evidence="2 3" key="1">
    <citation type="submission" date="2024-10" db="EMBL/GenBank/DDBJ databases">
        <authorList>
            <person name="Deangelis K."/>
            <person name="Huntemann M."/>
            <person name="Clum A."/>
            <person name="Wang J."/>
            <person name="Palaniappan K."/>
            <person name="Ritter S."/>
            <person name="Chen I.-M."/>
            <person name="Stamatis D."/>
            <person name="Reddy T."/>
            <person name="O'Malley R."/>
            <person name="Daum C."/>
            <person name="Ng V."/>
            <person name="Ivanova N."/>
            <person name="Kyrpides N."/>
            <person name="Woyke T."/>
        </authorList>
    </citation>
    <scope>NUCLEOTIDE SEQUENCE [LARGE SCALE GENOMIC DNA]</scope>
    <source>
        <strain evidence="2 3">GAS97</strain>
    </source>
</reference>
<accession>A0ABW8MCB2</accession>
<proteinExistence type="predicted"/>
<dbReference type="EMBL" id="JBIYDN010000003">
    <property type="protein sequence ID" value="MFK4441304.1"/>
    <property type="molecule type" value="Genomic_DNA"/>
</dbReference>
<feature type="signal peptide" evidence="1">
    <location>
        <begin position="1"/>
        <end position="26"/>
    </location>
</feature>
<reference evidence="2 3" key="2">
    <citation type="submission" date="2024-11" db="EMBL/GenBank/DDBJ databases">
        <title>Using genomics to understand microbial adaptation to soil warming.</title>
        <authorList>
            <person name="Deangelis K.M. PhD."/>
        </authorList>
    </citation>
    <scope>NUCLEOTIDE SEQUENCE [LARGE SCALE GENOMIC DNA]</scope>
    <source>
        <strain evidence="2 3">GAS97</strain>
    </source>
</reference>
<dbReference type="Pfam" id="PF13557">
    <property type="entry name" value="Phenol_MetA_deg"/>
    <property type="match status" value="1"/>
</dbReference>
<keyword evidence="3" id="KW-1185">Reference proteome</keyword>
<dbReference type="PROSITE" id="PS51257">
    <property type="entry name" value="PROKAR_LIPOPROTEIN"/>
    <property type="match status" value="1"/>
</dbReference>
<evidence type="ECO:0008006" key="4">
    <source>
        <dbReference type="Google" id="ProtNLM"/>
    </source>
</evidence>
<sequence>MSIRLNLKVVAAAAAATGCWSVQVQASENASPYQPGVTTGAPSGALPPAGFYVTEDFYIARGNTLVDGSGNGAPLRVQNVATSPALLWVPGWQLFGAQYAMGLVQVYAEHDVDTTALGGKSTKTAGFFNTVLTPAILSWNLGHGFFTSAAMTVYLPNGHHQYANGAPEQTSYANDYWTAEPSFAITYLANGWNFTVNNVFDFNRTNSTTDYHSGSAYYMDVTAAKTIGRWTIGVIGNYSRQFTDDYQYGQIVGNGNRFEHVLAGPILSYNFGPAQVTLRYLQNVKTRNDVDVSFFHASVSFKF</sequence>
<dbReference type="Proteomes" id="UP001620514">
    <property type="component" value="Unassembled WGS sequence"/>
</dbReference>
<name>A0ABW8MCB2_9BURK</name>
<keyword evidence="1" id="KW-0732">Signal</keyword>
<evidence type="ECO:0000256" key="1">
    <source>
        <dbReference type="SAM" id="SignalP"/>
    </source>
</evidence>
<evidence type="ECO:0000313" key="2">
    <source>
        <dbReference type="EMBL" id="MFK4441304.1"/>
    </source>
</evidence>
<protein>
    <recommendedName>
        <fullName evidence="4">Transporter</fullName>
    </recommendedName>
</protein>
<comment type="caution">
    <text evidence="2">The sequence shown here is derived from an EMBL/GenBank/DDBJ whole genome shotgun (WGS) entry which is preliminary data.</text>
</comment>
<dbReference type="InterPro" id="IPR025737">
    <property type="entry name" value="FApF"/>
</dbReference>
<evidence type="ECO:0000313" key="3">
    <source>
        <dbReference type="Proteomes" id="UP001620514"/>
    </source>
</evidence>
<organism evidence="2 3">
    <name type="scientific">Caballeronia udeis</name>
    <dbReference type="NCBI Taxonomy" id="1232866"/>
    <lineage>
        <taxon>Bacteria</taxon>
        <taxon>Pseudomonadati</taxon>
        <taxon>Pseudomonadota</taxon>
        <taxon>Betaproteobacteria</taxon>
        <taxon>Burkholderiales</taxon>
        <taxon>Burkholderiaceae</taxon>
        <taxon>Caballeronia</taxon>
    </lineage>
</organism>